<dbReference type="Proteomes" id="UP000008820">
    <property type="component" value="Chromosome 3"/>
</dbReference>
<accession>A0A903VVC9</accession>
<dbReference type="RefSeq" id="XP_021708706.1">
    <property type="nucleotide sequence ID" value="XM_021853014.1"/>
</dbReference>
<feature type="region of interest" description="Disordered" evidence="1">
    <location>
        <begin position="41"/>
        <end position="69"/>
    </location>
</feature>
<name>A0A903VVC9_AEDAE</name>
<reference evidence="2" key="2">
    <citation type="submission" date="2022-10" db="UniProtKB">
        <authorList>
            <consortium name="EnsemblMetazoa"/>
        </authorList>
    </citation>
    <scope>IDENTIFICATION</scope>
    <source>
        <strain evidence="2">LVP_AGWG</strain>
    </source>
</reference>
<organism evidence="2 3">
    <name type="scientific">Aedes aegypti</name>
    <name type="common">Yellowfever mosquito</name>
    <name type="synonym">Culex aegypti</name>
    <dbReference type="NCBI Taxonomy" id="7159"/>
    <lineage>
        <taxon>Eukaryota</taxon>
        <taxon>Metazoa</taxon>
        <taxon>Ecdysozoa</taxon>
        <taxon>Arthropoda</taxon>
        <taxon>Hexapoda</taxon>
        <taxon>Insecta</taxon>
        <taxon>Pterygota</taxon>
        <taxon>Neoptera</taxon>
        <taxon>Endopterygota</taxon>
        <taxon>Diptera</taxon>
        <taxon>Nematocera</taxon>
        <taxon>Culicoidea</taxon>
        <taxon>Culicidae</taxon>
        <taxon>Culicinae</taxon>
        <taxon>Aedini</taxon>
        <taxon>Aedes</taxon>
        <taxon>Stegomyia</taxon>
    </lineage>
</organism>
<dbReference type="AlphaFoldDB" id="A0A903VVC9"/>
<evidence type="ECO:0000313" key="3">
    <source>
        <dbReference type="Proteomes" id="UP000008820"/>
    </source>
</evidence>
<sequence>MRTKFVHTLANYQLELKGLKTRFEFEKAKPLDEADDEFIDVTGDDSSEVQPKIIPNLEQPPSKIYYDNIEKESSDGGFFDRDDLEDEDEKNDLIIDCKLNNGETWEKKTESGICSRTGDKPTTEPELVFNFTVVDTQLIYNEADGTGSKLSHSKDRCGDNDGPVVSITIPSPKRAHPVEQKQSLLAAKLKEVRVHPYARTSPKLSSRARRIDEYPSSLSIPVPNDSFYRKQEKNEPIGSRFRPSAFSPPAKVHVVPQSVHLKPSIRPSTKSISLSSLQLPPPQILRKPPPKKLYHQLSQVQQSVRYPPFHQHTLKIQTPMDKQQHPERLILLPEVQKSPRYLPPQFGFGSAVLQNLYDPEQPLDFSKNSLLCQYENMLKCSHQQQLRQGHSILRSMPLPAPPKPPKSASRPKVVPLKQHPTLYRIHQANNRPSNESFNSCPKAPISPEPPLIVTETFRQHMNLEIEKFFTRRQNEICQALRLFATENINLEDLFRRLEHFQVRFSRDYNGLACTMVERYGYRIRRGLHPTQLSYRFKEQPQTFAEYFRSVQDSLRPHVPEETLNIYRLVVGSLLEQFRDSLEHFLSRNLH</sequence>
<dbReference type="EnsemblMetazoa" id="AAEL029102-RA">
    <property type="protein sequence ID" value="AAEL029102-PA"/>
    <property type="gene ID" value="AAEL029102"/>
</dbReference>
<protein>
    <submittedName>
        <fullName evidence="2">Uncharacterized protein</fullName>
    </submittedName>
</protein>
<dbReference type="GeneID" id="5579101"/>
<proteinExistence type="predicted"/>
<evidence type="ECO:0000313" key="2">
    <source>
        <dbReference type="EnsemblMetazoa" id="AAEL029102-PA"/>
    </source>
</evidence>
<dbReference type="RefSeq" id="NP_001394970.1">
    <property type="nucleotide sequence ID" value="NM_001408041.1"/>
</dbReference>
<evidence type="ECO:0000256" key="1">
    <source>
        <dbReference type="SAM" id="MobiDB-lite"/>
    </source>
</evidence>
<keyword evidence="3" id="KW-1185">Reference proteome</keyword>
<reference evidence="2 3" key="1">
    <citation type="submission" date="2017-06" db="EMBL/GenBank/DDBJ databases">
        <title>Aedes aegypti genome working group (AGWG) sequencing and assembly.</title>
        <authorList>
            <consortium name="Aedes aegypti Genome Working Group (AGWG)"/>
            <person name="Matthews B.J."/>
        </authorList>
    </citation>
    <scope>NUCLEOTIDE SEQUENCE [LARGE SCALE GENOMIC DNA]</scope>
    <source>
        <strain evidence="2 3">LVP_AGWG</strain>
    </source>
</reference>